<evidence type="ECO:0000313" key="3">
    <source>
        <dbReference type="Proteomes" id="UP000050761"/>
    </source>
</evidence>
<proteinExistence type="predicted"/>
<evidence type="ECO:0000313" key="2">
    <source>
        <dbReference type="EMBL" id="VDO21033.1"/>
    </source>
</evidence>
<name>A0A183F6E3_HELPZ</name>
<reference evidence="2 3" key="1">
    <citation type="submission" date="2018-11" db="EMBL/GenBank/DDBJ databases">
        <authorList>
            <consortium name="Pathogen Informatics"/>
        </authorList>
    </citation>
    <scope>NUCLEOTIDE SEQUENCE [LARGE SCALE GENOMIC DNA]</scope>
</reference>
<organism evidence="3 4">
    <name type="scientific">Heligmosomoides polygyrus</name>
    <name type="common">Parasitic roundworm</name>
    <dbReference type="NCBI Taxonomy" id="6339"/>
    <lineage>
        <taxon>Eukaryota</taxon>
        <taxon>Metazoa</taxon>
        <taxon>Ecdysozoa</taxon>
        <taxon>Nematoda</taxon>
        <taxon>Chromadorea</taxon>
        <taxon>Rhabditida</taxon>
        <taxon>Rhabditina</taxon>
        <taxon>Rhabditomorpha</taxon>
        <taxon>Strongyloidea</taxon>
        <taxon>Heligmosomidae</taxon>
        <taxon>Heligmosomoides</taxon>
    </lineage>
</organism>
<dbReference type="WBParaSite" id="HPBE_0000173501-mRNA-1">
    <property type="protein sequence ID" value="HPBE_0000173501-mRNA-1"/>
    <property type="gene ID" value="HPBE_0000173501"/>
</dbReference>
<accession>A0A3P7UJU5</accession>
<protein>
    <submittedName>
        <fullName evidence="4">ImpA_N domain-containing protein</fullName>
    </submittedName>
</protein>
<keyword evidence="3" id="KW-1185">Reference proteome</keyword>
<reference evidence="4" key="2">
    <citation type="submission" date="2019-09" db="UniProtKB">
        <authorList>
            <consortium name="WormBaseParasite"/>
        </authorList>
    </citation>
    <scope>IDENTIFICATION</scope>
</reference>
<keyword evidence="1" id="KW-0175">Coiled coil</keyword>
<accession>A0A183F6E3</accession>
<evidence type="ECO:0000313" key="4">
    <source>
        <dbReference type="WBParaSite" id="HPBE_0000173501-mRNA-1"/>
    </source>
</evidence>
<dbReference type="EMBL" id="UZAH01002116">
    <property type="protein sequence ID" value="VDO21033.1"/>
    <property type="molecule type" value="Genomic_DNA"/>
</dbReference>
<dbReference type="OrthoDB" id="5857386at2759"/>
<sequence>MSTVDSDARYLARLLTDRQRQWPQVQDDLETIYNELQQQMPVASVNHTQWTHLLSDEKFLLATPTSKVLDTVRLLKGALSAWEIARLGTWYVITNLLYRNATRGLPISQSELDGKAERAIHLMDEQAQKLNADIFQMEKELHTAEKDLRIGPCSSNSEHVNALFRRAFDTLTANEKDKSEQRFQELLEKIEA</sequence>
<gene>
    <name evidence="2" type="ORF">HPBE_LOCUS1736</name>
</gene>
<dbReference type="Proteomes" id="UP000050761">
    <property type="component" value="Unassembled WGS sequence"/>
</dbReference>
<evidence type="ECO:0000256" key="1">
    <source>
        <dbReference type="SAM" id="Coils"/>
    </source>
</evidence>
<feature type="coiled-coil region" evidence="1">
    <location>
        <begin position="120"/>
        <end position="147"/>
    </location>
</feature>
<dbReference type="AlphaFoldDB" id="A0A183F6E3"/>